<protein>
    <submittedName>
        <fullName evidence="2">Uncharacterized protein</fullName>
    </submittedName>
</protein>
<feature type="compositionally biased region" description="Basic and acidic residues" evidence="1">
    <location>
        <begin position="461"/>
        <end position="477"/>
    </location>
</feature>
<organism evidence="2 3">
    <name type="scientific">Tanacetum coccineum</name>
    <dbReference type="NCBI Taxonomy" id="301880"/>
    <lineage>
        <taxon>Eukaryota</taxon>
        <taxon>Viridiplantae</taxon>
        <taxon>Streptophyta</taxon>
        <taxon>Embryophyta</taxon>
        <taxon>Tracheophyta</taxon>
        <taxon>Spermatophyta</taxon>
        <taxon>Magnoliopsida</taxon>
        <taxon>eudicotyledons</taxon>
        <taxon>Gunneridae</taxon>
        <taxon>Pentapetalae</taxon>
        <taxon>asterids</taxon>
        <taxon>campanulids</taxon>
        <taxon>Asterales</taxon>
        <taxon>Asteraceae</taxon>
        <taxon>Asteroideae</taxon>
        <taxon>Anthemideae</taxon>
        <taxon>Anthemidinae</taxon>
        <taxon>Tanacetum</taxon>
    </lineage>
</organism>
<reference evidence="2" key="1">
    <citation type="journal article" date="2022" name="Int. J. Mol. Sci.">
        <title>Draft Genome of Tanacetum Coccineum: Genomic Comparison of Closely Related Tanacetum-Family Plants.</title>
        <authorList>
            <person name="Yamashiro T."/>
            <person name="Shiraishi A."/>
            <person name="Nakayama K."/>
            <person name="Satake H."/>
        </authorList>
    </citation>
    <scope>NUCLEOTIDE SEQUENCE</scope>
</reference>
<evidence type="ECO:0000256" key="1">
    <source>
        <dbReference type="SAM" id="MobiDB-lite"/>
    </source>
</evidence>
<feature type="region of interest" description="Disordered" evidence="1">
    <location>
        <begin position="351"/>
        <end position="376"/>
    </location>
</feature>
<dbReference type="Proteomes" id="UP001151760">
    <property type="component" value="Unassembled WGS sequence"/>
</dbReference>
<sequence length="691" mass="77819">MEESSKKAEVMEESSLKREADELQQESTKKQKMDDDHERAELQSLMNFIPDEEEIAVYAIPLATKPLSIVDWKIVKEGKISYYQIIRADGSLRRYSAFIQMHRSFDKEDLETLWKLVKAKHGYTRPYEGYERVLWGDLKTMFEHHVEDAVKRNLRESKVLVWKLFDSLIMEYLVNISKRHAFWSLNEDILKIGILETNTPYPLRKIQRIRACTHQRPQRNEDQYAVSIETQYAIFKILELGVIVLEEEVVPNVKEVSLVDGVFDGAFGGDGEEEVVIGEGVVVTSSSLEMLKKSCLGEMMRVQLKTPGLASLVLEEVNCTSSWVIEVSEGLGVQTLTPEEQEAADIMQALKESKKTSRRQPGTKPGVPNEEKVTSEEKVILEWGDEQESEYSDEDQGDDEQVYCIYTDEDDDDRSIDLELTDDEFVQGVKQVNDDEDENMFNAEGADSKKGDEDISSAAKADAEKTEEVKDEAKKAELPPTSSNLSVFSEAEISSLMDIKIQSEVPHIQSPSVLRVPVSVISKPLVLTSVQESPSVAPVKTLPPPSVSTIPHVPLQQQTAPIPTPTITADAPTITIVVSESDALNVVQLRVAELEKNVFEHKKIDLSVEALADLKTQVPIVVDDYLGSKVGDVFQKELQKHTAYLIHKYSIQPAPDFTKIQTPIADLEKSLEKSPSEILKIKREQAEKQKM</sequence>
<evidence type="ECO:0000313" key="3">
    <source>
        <dbReference type="Proteomes" id="UP001151760"/>
    </source>
</evidence>
<proteinExistence type="predicted"/>
<feature type="region of interest" description="Disordered" evidence="1">
    <location>
        <begin position="432"/>
        <end position="481"/>
    </location>
</feature>
<reference evidence="2" key="2">
    <citation type="submission" date="2022-01" db="EMBL/GenBank/DDBJ databases">
        <authorList>
            <person name="Yamashiro T."/>
            <person name="Shiraishi A."/>
            <person name="Satake H."/>
            <person name="Nakayama K."/>
        </authorList>
    </citation>
    <scope>NUCLEOTIDE SEQUENCE</scope>
</reference>
<accession>A0ABQ5AI82</accession>
<dbReference type="EMBL" id="BQNB010012344">
    <property type="protein sequence ID" value="GJT02380.1"/>
    <property type="molecule type" value="Genomic_DNA"/>
</dbReference>
<evidence type="ECO:0000313" key="2">
    <source>
        <dbReference type="EMBL" id="GJT02380.1"/>
    </source>
</evidence>
<feature type="region of interest" description="Disordered" evidence="1">
    <location>
        <begin position="1"/>
        <end position="37"/>
    </location>
</feature>
<name>A0ABQ5AI82_9ASTR</name>
<comment type="caution">
    <text evidence="2">The sequence shown here is derived from an EMBL/GenBank/DDBJ whole genome shotgun (WGS) entry which is preliminary data.</text>
</comment>
<keyword evidence="3" id="KW-1185">Reference proteome</keyword>
<gene>
    <name evidence="2" type="ORF">Tco_0823549</name>
</gene>